<keyword evidence="2" id="KW-1185">Reference proteome</keyword>
<reference evidence="1 2" key="1">
    <citation type="submission" date="2012-10" db="EMBL/GenBank/DDBJ databases">
        <authorList>
            <person name="Zafar N."/>
            <person name="Inman J."/>
            <person name="Hall N."/>
            <person name="Lorenzi H."/>
            <person name="Caler E."/>
        </authorList>
    </citation>
    <scope>NUCLEOTIDE SEQUENCE [LARGE SCALE GENOMIC DNA]</scope>
    <source>
        <strain evidence="1 2">IP1</strain>
    </source>
</reference>
<dbReference type="EMBL" id="KB206184">
    <property type="protein sequence ID" value="ELP94666.1"/>
    <property type="molecule type" value="Genomic_DNA"/>
</dbReference>
<evidence type="ECO:0000313" key="1">
    <source>
        <dbReference type="EMBL" id="ELP94666.1"/>
    </source>
</evidence>
<dbReference type="VEuPathDB" id="AmoebaDB:EIN_499160"/>
<dbReference type="GeneID" id="14893627"/>
<proteinExistence type="predicted"/>
<dbReference type="RefSeq" id="XP_004261437.1">
    <property type="nucleotide sequence ID" value="XM_004261389.1"/>
</dbReference>
<sequence length="177" mass="19843">MPNDVLCTVTDTENCHRKDTSTNYKQRYNIEISTAANSVVRLENNAKKTKDYDIVNVKQDGVTIQIIKGGIYTLNLGASGVKVMCIDDDTDSNKCTIVVNTYVDTNQINLLGKNIILEEDLNIDNVISYVKITRDVSLSTFEATQMYIKIVEKGIIRVEQYASFGSLLLVKITYLCI</sequence>
<evidence type="ECO:0000313" key="2">
    <source>
        <dbReference type="Proteomes" id="UP000014680"/>
    </source>
</evidence>
<organism evidence="1 2">
    <name type="scientific">Entamoeba invadens IP1</name>
    <dbReference type="NCBI Taxonomy" id="370355"/>
    <lineage>
        <taxon>Eukaryota</taxon>
        <taxon>Amoebozoa</taxon>
        <taxon>Evosea</taxon>
        <taxon>Archamoebae</taxon>
        <taxon>Mastigamoebida</taxon>
        <taxon>Entamoebidae</taxon>
        <taxon>Entamoeba</taxon>
    </lineage>
</organism>
<dbReference type="Proteomes" id="UP000014680">
    <property type="component" value="Unassembled WGS sequence"/>
</dbReference>
<protein>
    <submittedName>
        <fullName evidence="1">Uncharacterized protein</fullName>
    </submittedName>
</protein>
<accession>A0A0A1UDM9</accession>
<name>A0A0A1UDM9_ENTIV</name>
<gene>
    <name evidence="1" type="ORF">EIN_499160</name>
</gene>
<dbReference type="AlphaFoldDB" id="A0A0A1UDM9"/>
<dbReference type="KEGG" id="eiv:EIN_499160"/>